<evidence type="ECO:0000256" key="3">
    <source>
        <dbReference type="ARBA" id="ARBA00022481"/>
    </source>
</evidence>
<feature type="domain" description="Caspase recruitment" evidence="23">
    <location>
        <begin position="6"/>
        <end position="92"/>
    </location>
</feature>
<dbReference type="Gene3D" id="1.10.533.10">
    <property type="entry name" value="Death Domain, Fas"/>
    <property type="match status" value="1"/>
</dbReference>
<dbReference type="GO" id="GO:0002753">
    <property type="term" value="P:cytoplasmic pattern recognition receptor signaling pathway"/>
    <property type="evidence" value="ECO:0007669"/>
    <property type="project" value="UniProtKB-ARBA"/>
</dbReference>
<dbReference type="GO" id="GO:0035591">
    <property type="term" value="F:signaling adaptor activity"/>
    <property type="evidence" value="ECO:0007669"/>
    <property type="project" value="UniProtKB-ARBA"/>
</dbReference>
<evidence type="ECO:0000256" key="6">
    <source>
        <dbReference type="ARBA" id="ARBA00022581"/>
    </source>
</evidence>
<keyword evidence="14" id="KW-0496">Mitochondrion</keyword>
<name>A0A5A9P5G9_9TELE</name>
<feature type="compositionally biased region" description="Polar residues" evidence="22">
    <location>
        <begin position="146"/>
        <end position="156"/>
    </location>
</feature>
<dbReference type="GO" id="GO:1900063">
    <property type="term" value="P:regulation of peroxisome organization"/>
    <property type="evidence" value="ECO:0007669"/>
    <property type="project" value="UniProtKB-ARBA"/>
</dbReference>
<keyword evidence="7" id="KW-0399">Innate immunity</keyword>
<keyword evidence="11" id="KW-0391">Immunity</keyword>
<sequence>MTYASDRLYNEVIRRNLGNYATILKVKEIMLHLPCLTLTDREEVEAKKDSTGNYAAVQMLLDNMRRRENWPEEFISALRCCEHRKLADELSDAYDRIRGRTNNAAAAPAKAPASDSTAAATTTVTIHTVPVTTPPHLTPPSVKAPEQTTATSQIAAQVSPPASDLQHVEQVPAPATSPEPASQIPPSVVLTSQTSLPTVVSASNVTSTVQQDEVPTQVGATENKTPISHTPDGQTTTSLTDGSVLSNLSVQASSSSASLSQTTNSYSPSQSSQNSEKDRVPLAVEETSQRLPVQDTNSPINMEPEECSDPTVNENVRRTNTAGMPIKARKTTAIRIPQATPSAAAEVDAHCFPSVSQEYFSKPGILQVPNEAVVMQEEPCSTTTTDLEISRSVLSAEPVQSVNLEHPIDPLSFISESCVASTLNQPEEDHYESSWESQMGTRQHEYRWSEEPSDENLNSPPPRMLSNTFNPCGGSGNMQRSTGISEDQPDQSNENSERVVYRPKPSGRDVIRPSDKERSTTFNYQQQESNATKLASNSKVDPREEDQTTTHINKLHLTAAAAAVGFGLFVVWKIKH</sequence>
<evidence type="ECO:0000256" key="13">
    <source>
        <dbReference type="ARBA" id="ARBA00023118"/>
    </source>
</evidence>
<dbReference type="InterPro" id="IPR031964">
    <property type="entry name" value="CARD_dom"/>
</dbReference>
<dbReference type="GO" id="GO:1900227">
    <property type="term" value="P:positive regulation of NLRP3 inflammasome complex assembly"/>
    <property type="evidence" value="ECO:0007669"/>
    <property type="project" value="UniProtKB-ARBA"/>
</dbReference>
<dbReference type="InterPro" id="IPR011029">
    <property type="entry name" value="DEATH-like_dom_sf"/>
</dbReference>
<dbReference type="GO" id="GO:0045071">
    <property type="term" value="P:negative regulation of viral genome replication"/>
    <property type="evidence" value="ECO:0007669"/>
    <property type="project" value="UniProtKB-ARBA"/>
</dbReference>
<feature type="region of interest" description="Disordered" evidence="22">
    <location>
        <begin position="255"/>
        <end position="315"/>
    </location>
</feature>
<evidence type="ECO:0000256" key="2">
    <source>
        <dbReference type="ARBA" id="ARBA00004572"/>
    </source>
</evidence>
<feature type="region of interest" description="Disordered" evidence="22">
    <location>
        <begin position="130"/>
        <end position="185"/>
    </location>
</feature>
<dbReference type="GO" id="GO:0070585">
    <property type="term" value="P:protein localization to mitochondrion"/>
    <property type="evidence" value="ECO:0007669"/>
    <property type="project" value="UniProtKB-ARBA"/>
</dbReference>
<evidence type="ECO:0000256" key="12">
    <source>
        <dbReference type="ARBA" id="ARBA00022989"/>
    </source>
</evidence>
<feature type="compositionally biased region" description="Basic and acidic residues" evidence="22">
    <location>
        <begin position="495"/>
        <end position="519"/>
    </location>
</feature>
<comment type="caution">
    <text evidence="24">The sequence shown here is derived from an EMBL/GenBank/DDBJ whole genome shotgun (WGS) entry which is preliminary data.</text>
</comment>
<evidence type="ECO:0000256" key="1">
    <source>
        <dbReference type="ARBA" id="ARBA00004275"/>
    </source>
</evidence>
<dbReference type="AlphaFoldDB" id="A0A5A9P5G9"/>
<dbReference type="GO" id="GO:0051607">
    <property type="term" value="P:defense response to virus"/>
    <property type="evidence" value="ECO:0007669"/>
    <property type="project" value="UniProtKB-KW"/>
</dbReference>
<keyword evidence="16" id="KW-0564">Palmitate</keyword>
<evidence type="ECO:0000256" key="9">
    <source>
        <dbReference type="ARBA" id="ARBA00022787"/>
    </source>
</evidence>
<organism evidence="24 25">
    <name type="scientific">Triplophysa tibetana</name>
    <dbReference type="NCBI Taxonomy" id="1572043"/>
    <lineage>
        <taxon>Eukaryota</taxon>
        <taxon>Metazoa</taxon>
        <taxon>Chordata</taxon>
        <taxon>Craniata</taxon>
        <taxon>Vertebrata</taxon>
        <taxon>Euteleostomi</taxon>
        <taxon>Actinopterygii</taxon>
        <taxon>Neopterygii</taxon>
        <taxon>Teleostei</taxon>
        <taxon>Ostariophysi</taxon>
        <taxon>Cypriniformes</taxon>
        <taxon>Nemacheilidae</taxon>
        <taxon>Triplophysa</taxon>
    </lineage>
</organism>
<feature type="compositionally biased region" description="Low complexity" evidence="22">
    <location>
        <begin position="255"/>
        <end position="274"/>
    </location>
</feature>
<feature type="compositionally biased region" description="Polar residues" evidence="22">
    <location>
        <begin position="520"/>
        <end position="539"/>
    </location>
</feature>
<evidence type="ECO:0000256" key="16">
    <source>
        <dbReference type="ARBA" id="ARBA00023139"/>
    </source>
</evidence>
<evidence type="ECO:0000256" key="18">
    <source>
        <dbReference type="ARBA" id="ARBA00023288"/>
    </source>
</evidence>
<reference evidence="24 25" key="1">
    <citation type="journal article" date="2019" name="Mol. Ecol. Resour.">
        <title>Chromosome-level genome assembly of Triplophysa tibetana, a fish adapted to the harsh high-altitude environment of the Tibetan Plateau.</title>
        <authorList>
            <person name="Yang X."/>
            <person name="Liu H."/>
            <person name="Ma Z."/>
            <person name="Zou Y."/>
            <person name="Zou M."/>
            <person name="Mao Y."/>
            <person name="Li X."/>
            <person name="Wang H."/>
            <person name="Chen T."/>
            <person name="Wang W."/>
            <person name="Yang R."/>
        </authorList>
    </citation>
    <scope>NUCLEOTIDE SEQUENCE [LARGE SCALE GENOMIC DNA]</scope>
    <source>
        <strain evidence="24">TTIB1903HZAU</strain>
        <tissue evidence="24">Muscle</tissue>
    </source>
</reference>
<dbReference type="Pfam" id="PF16739">
    <property type="entry name" value="CARD_2"/>
    <property type="match status" value="1"/>
</dbReference>
<keyword evidence="4" id="KW-1017">Isopeptide bond</keyword>
<evidence type="ECO:0000256" key="8">
    <source>
        <dbReference type="ARBA" id="ARBA00022692"/>
    </source>
</evidence>
<keyword evidence="25" id="KW-1185">Reference proteome</keyword>
<keyword evidence="17" id="KW-0576">Peroxisome</keyword>
<keyword evidence="5" id="KW-0597">Phosphoprotein</keyword>
<evidence type="ECO:0000256" key="19">
    <source>
        <dbReference type="ARBA" id="ARBA00071084"/>
    </source>
</evidence>
<dbReference type="GO" id="GO:0032728">
    <property type="term" value="P:positive regulation of interferon-beta production"/>
    <property type="evidence" value="ECO:0007669"/>
    <property type="project" value="UniProtKB-ARBA"/>
</dbReference>
<feature type="compositionally biased region" description="Polar residues" evidence="22">
    <location>
        <begin position="289"/>
        <end position="300"/>
    </location>
</feature>
<evidence type="ECO:0000256" key="10">
    <source>
        <dbReference type="ARBA" id="ARBA00022843"/>
    </source>
</evidence>
<keyword evidence="15" id="KW-0472">Membrane</keyword>
<dbReference type="EMBL" id="SOYY01000008">
    <property type="protein sequence ID" value="KAA0717724.1"/>
    <property type="molecule type" value="Genomic_DNA"/>
</dbReference>
<keyword evidence="9" id="KW-1000">Mitochondrion outer membrane</keyword>
<evidence type="ECO:0000256" key="11">
    <source>
        <dbReference type="ARBA" id="ARBA00022859"/>
    </source>
</evidence>
<feature type="compositionally biased region" description="Polar residues" evidence="22">
    <location>
        <begin position="210"/>
        <end position="241"/>
    </location>
</feature>
<dbReference type="GO" id="GO:0002230">
    <property type="term" value="P:positive regulation of defense response to virus by host"/>
    <property type="evidence" value="ECO:0007669"/>
    <property type="project" value="UniProtKB-ARBA"/>
</dbReference>
<evidence type="ECO:0000256" key="4">
    <source>
        <dbReference type="ARBA" id="ARBA00022499"/>
    </source>
</evidence>
<evidence type="ECO:0000256" key="17">
    <source>
        <dbReference type="ARBA" id="ARBA00023140"/>
    </source>
</evidence>
<dbReference type="FunFam" id="1.10.533.10:FF:000063">
    <property type="entry name" value="Mitochondrial antiviral-signaling protein"/>
    <property type="match status" value="1"/>
</dbReference>
<dbReference type="GO" id="GO:0005777">
    <property type="term" value="C:peroxisome"/>
    <property type="evidence" value="ECO:0007669"/>
    <property type="project" value="UniProtKB-SubCell"/>
</dbReference>
<keyword evidence="8" id="KW-0812">Transmembrane</keyword>
<proteinExistence type="predicted"/>
<dbReference type="GO" id="GO:0032727">
    <property type="term" value="P:positive regulation of interferon-alpha production"/>
    <property type="evidence" value="ECO:0007669"/>
    <property type="project" value="UniProtKB-ARBA"/>
</dbReference>
<gene>
    <name evidence="24" type="ORF">E1301_Tti020855</name>
</gene>
<dbReference type="GO" id="GO:0045087">
    <property type="term" value="P:innate immune response"/>
    <property type="evidence" value="ECO:0007669"/>
    <property type="project" value="UniProtKB-KW"/>
</dbReference>
<dbReference type="GO" id="GO:0005741">
    <property type="term" value="C:mitochondrial outer membrane"/>
    <property type="evidence" value="ECO:0007669"/>
    <property type="project" value="UniProtKB-SubCell"/>
</dbReference>
<keyword evidence="12" id="KW-1133">Transmembrane helix</keyword>
<keyword evidence="18" id="KW-0449">Lipoprotein</keyword>
<evidence type="ECO:0000313" key="24">
    <source>
        <dbReference type="EMBL" id="KAA0717724.1"/>
    </source>
</evidence>
<evidence type="ECO:0000256" key="5">
    <source>
        <dbReference type="ARBA" id="ARBA00022553"/>
    </source>
</evidence>
<dbReference type="Proteomes" id="UP000324632">
    <property type="component" value="Chromosome 8"/>
</dbReference>
<keyword evidence="10" id="KW-0832">Ubl conjugation</keyword>
<evidence type="ECO:0000256" key="7">
    <source>
        <dbReference type="ARBA" id="ARBA00022588"/>
    </source>
</evidence>
<comment type="subcellular location">
    <subcellularLocation>
        <location evidence="2">Mitochondrion outer membrane</location>
        <topology evidence="2">Single-pass membrane protein</topology>
    </subcellularLocation>
    <subcellularLocation>
        <location evidence="1">Peroxisome</location>
    </subcellularLocation>
</comment>
<keyword evidence="13" id="KW-0051">Antiviral defense</keyword>
<keyword evidence="6" id="KW-0945">Host-virus interaction</keyword>
<accession>A0A5A9P5G9</accession>
<evidence type="ECO:0000313" key="25">
    <source>
        <dbReference type="Proteomes" id="UP000324632"/>
    </source>
</evidence>
<feature type="compositionally biased region" description="Polar residues" evidence="22">
    <location>
        <begin position="477"/>
        <end position="494"/>
    </location>
</feature>
<evidence type="ECO:0000256" key="14">
    <source>
        <dbReference type="ARBA" id="ARBA00023128"/>
    </source>
</evidence>
<evidence type="ECO:0000259" key="23">
    <source>
        <dbReference type="Pfam" id="PF16739"/>
    </source>
</evidence>
<protein>
    <recommendedName>
        <fullName evidence="19">Mitochondrial antiviral-signaling protein</fullName>
    </recommendedName>
    <alternativeName>
        <fullName evidence="20">Interferon beta promoter stimulator protein 1</fullName>
    </alternativeName>
    <alternativeName>
        <fullName evidence="21">Virus-induced-signaling adapter</fullName>
    </alternativeName>
</protein>
<dbReference type="GO" id="GO:0032755">
    <property type="term" value="P:positive regulation of interleukin-6 production"/>
    <property type="evidence" value="ECO:0007669"/>
    <property type="project" value="UniProtKB-ARBA"/>
</dbReference>
<feature type="region of interest" description="Disordered" evidence="22">
    <location>
        <begin position="204"/>
        <end position="241"/>
    </location>
</feature>
<evidence type="ECO:0000256" key="21">
    <source>
        <dbReference type="ARBA" id="ARBA00083233"/>
    </source>
</evidence>
<evidence type="ECO:0000256" key="20">
    <source>
        <dbReference type="ARBA" id="ARBA00082620"/>
    </source>
</evidence>
<evidence type="ECO:0000256" key="15">
    <source>
        <dbReference type="ARBA" id="ARBA00023136"/>
    </source>
</evidence>
<feature type="region of interest" description="Disordered" evidence="22">
    <location>
        <begin position="429"/>
        <end position="546"/>
    </location>
</feature>
<evidence type="ECO:0000256" key="22">
    <source>
        <dbReference type="SAM" id="MobiDB-lite"/>
    </source>
</evidence>
<keyword evidence="3" id="KW-0488">Methylation</keyword>